<evidence type="ECO:0000256" key="2">
    <source>
        <dbReference type="ARBA" id="ARBA00050776"/>
    </source>
</evidence>
<proteinExistence type="predicted"/>
<evidence type="ECO:0000256" key="1">
    <source>
        <dbReference type="ARBA" id="ARBA00001933"/>
    </source>
</evidence>
<dbReference type="PANTHER" id="PTHR11601:SF34">
    <property type="entry name" value="CYSTEINE DESULFURASE"/>
    <property type="match status" value="1"/>
</dbReference>
<dbReference type="Gene3D" id="3.90.1150.10">
    <property type="entry name" value="Aspartate Aminotransferase, domain 1"/>
    <property type="match status" value="1"/>
</dbReference>
<name>A0A3A5JRF5_9HYPH</name>
<sequence length="76" mass="7558">TAQIGFDLAGVAVSAGSACSSGRVGPSHVLKAMGRDGEGGLRVSIGRRTTSKEIELFTAALTGILARRAGGSTRAA</sequence>
<organism evidence="3 4">
    <name type="scientific">Mesorhizobium waimense</name>
    <dbReference type="NCBI Taxonomy" id="1300307"/>
    <lineage>
        <taxon>Bacteria</taxon>
        <taxon>Pseudomonadati</taxon>
        <taxon>Pseudomonadota</taxon>
        <taxon>Alphaproteobacteria</taxon>
        <taxon>Hyphomicrobiales</taxon>
        <taxon>Phyllobacteriaceae</taxon>
        <taxon>Mesorhizobium</taxon>
    </lineage>
</organism>
<dbReference type="EMBL" id="QZWZ01000236">
    <property type="protein sequence ID" value="RJT15554.1"/>
    <property type="molecule type" value="Genomic_DNA"/>
</dbReference>
<comment type="catalytic activity">
    <reaction evidence="2">
        <text>(sulfur carrier)-H + L-cysteine = (sulfur carrier)-SH + L-alanine</text>
        <dbReference type="Rhea" id="RHEA:43892"/>
        <dbReference type="Rhea" id="RHEA-COMP:14737"/>
        <dbReference type="Rhea" id="RHEA-COMP:14739"/>
        <dbReference type="ChEBI" id="CHEBI:29917"/>
        <dbReference type="ChEBI" id="CHEBI:35235"/>
        <dbReference type="ChEBI" id="CHEBI:57972"/>
        <dbReference type="ChEBI" id="CHEBI:64428"/>
        <dbReference type="EC" id="2.8.1.7"/>
    </reaction>
</comment>
<comment type="caution">
    <text evidence="3">The sequence shown here is derived from an EMBL/GenBank/DDBJ whole genome shotgun (WGS) entry which is preliminary data.</text>
</comment>
<dbReference type="InterPro" id="IPR015424">
    <property type="entry name" value="PyrdxlP-dep_Trfase"/>
</dbReference>
<dbReference type="GO" id="GO:0031071">
    <property type="term" value="F:cysteine desulfurase activity"/>
    <property type="evidence" value="ECO:0007669"/>
    <property type="project" value="UniProtKB-EC"/>
</dbReference>
<accession>A0A3A5JRF5</accession>
<dbReference type="Proteomes" id="UP000272706">
    <property type="component" value="Unassembled WGS sequence"/>
</dbReference>
<dbReference type="SUPFAM" id="SSF53383">
    <property type="entry name" value="PLP-dependent transferases"/>
    <property type="match status" value="1"/>
</dbReference>
<feature type="non-terminal residue" evidence="3">
    <location>
        <position position="1"/>
    </location>
</feature>
<keyword evidence="4" id="KW-1185">Reference proteome</keyword>
<dbReference type="PANTHER" id="PTHR11601">
    <property type="entry name" value="CYSTEINE DESULFURYLASE FAMILY MEMBER"/>
    <property type="match status" value="1"/>
</dbReference>
<reference evidence="3 4" key="1">
    <citation type="submission" date="2018-09" db="EMBL/GenBank/DDBJ databases">
        <title>Mesorhizobium carmichaelinearum sp. nov. isolated from Carmichaelinea spp. root nodules in New Zealand.</title>
        <authorList>
            <person name="De Meyer S.E."/>
        </authorList>
    </citation>
    <scope>NUCLEOTIDE SEQUENCE [LARGE SCALE GENOMIC DNA]</scope>
    <source>
        <strain evidence="3 4">ICMP19557</strain>
    </source>
</reference>
<dbReference type="InterPro" id="IPR015422">
    <property type="entry name" value="PyrdxlP-dep_Trfase_small"/>
</dbReference>
<comment type="cofactor">
    <cofactor evidence="1">
        <name>pyridoxal 5'-phosphate</name>
        <dbReference type="ChEBI" id="CHEBI:597326"/>
    </cofactor>
</comment>
<evidence type="ECO:0000313" key="3">
    <source>
        <dbReference type="EMBL" id="RJT15554.1"/>
    </source>
</evidence>
<dbReference type="AlphaFoldDB" id="A0A3A5JRF5"/>
<protein>
    <submittedName>
        <fullName evidence="3">Cysteine desulfurase</fullName>
    </submittedName>
</protein>
<evidence type="ECO:0000313" key="4">
    <source>
        <dbReference type="Proteomes" id="UP000272706"/>
    </source>
</evidence>
<gene>
    <name evidence="3" type="ORF">D3227_40800</name>
</gene>